<dbReference type="SMART" id="SM00448">
    <property type="entry name" value="REC"/>
    <property type="match status" value="1"/>
</dbReference>
<feature type="modified residue" description="4-aspartylphosphate" evidence="2">
    <location>
        <position position="61"/>
    </location>
</feature>
<dbReference type="Gene3D" id="3.40.50.2300">
    <property type="match status" value="1"/>
</dbReference>
<protein>
    <submittedName>
        <fullName evidence="4">Response regulator</fullName>
    </submittedName>
</protein>
<keyword evidence="5" id="KW-1185">Reference proteome</keyword>
<evidence type="ECO:0000313" key="5">
    <source>
        <dbReference type="Proteomes" id="UP001198163"/>
    </source>
</evidence>
<dbReference type="PROSITE" id="PS50110">
    <property type="entry name" value="RESPONSE_REGULATORY"/>
    <property type="match status" value="1"/>
</dbReference>
<proteinExistence type="predicted"/>
<accession>A0AAE3JJ38</accession>
<dbReference type="CDD" id="cd17534">
    <property type="entry name" value="REC_DC-like"/>
    <property type="match status" value="1"/>
</dbReference>
<dbReference type="Pfam" id="PF00072">
    <property type="entry name" value="Response_reg"/>
    <property type="match status" value="1"/>
</dbReference>
<comment type="caution">
    <text evidence="4">The sequence shown here is derived from an EMBL/GenBank/DDBJ whole genome shotgun (WGS) entry which is preliminary data.</text>
</comment>
<gene>
    <name evidence="4" type="ORF">K7J14_09540</name>
</gene>
<evidence type="ECO:0000313" key="4">
    <source>
        <dbReference type="EMBL" id="MCD1654941.1"/>
    </source>
</evidence>
<name>A0AAE3JJ38_9SPIR</name>
<dbReference type="PANTHER" id="PTHR44591">
    <property type="entry name" value="STRESS RESPONSE REGULATOR PROTEIN 1"/>
    <property type="match status" value="1"/>
</dbReference>
<dbReference type="AlphaFoldDB" id="A0AAE3JJ38"/>
<keyword evidence="1 2" id="KW-0597">Phosphoprotein</keyword>
<evidence type="ECO:0000256" key="2">
    <source>
        <dbReference type="PROSITE-ProRule" id="PRU00169"/>
    </source>
</evidence>
<evidence type="ECO:0000259" key="3">
    <source>
        <dbReference type="PROSITE" id="PS50110"/>
    </source>
</evidence>
<evidence type="ECO:0000256" key="1">
    <source>
        <dbReference type="ARBA" id="ARBA00022553"/>
    </source>
</evidence>
<reference evidence="4" key="1">
    <citation type="submission" date="2021-08" db="EMBL/GenBank/DDBJ databases">
        <title>Comparative analyses of Brucepasteria parasyntrophica and Teretinema zuelzerae.</title>
        <authorList>
            <person name="Song Y."/>
            <person name="Brune A."/>
        </authorList>
    </citation>
    <scope>NUCLEOTIDE SEQUENCE</scope>
    <source>
        <strain evidence="4">DSM 1903</strain>
    </source>
</reference>
<dbReference type="InterPro" id="IPR011006">
    <property type="entry name" value="CheY-like_superfamily"/>
</dbReference>
<dbReference type="InterPro" id="IPR050595">
    <property type="entry name" value="Bact_response_regulator"/>
</dbReference>
<dbReference type="PANTHER" id="PTHR44591:SF3">
    <property type="entry name" value="RESPONSE REGULATORY DOMAIN-CONTAINING PROTEIN"/>
    <property type="match status" value="1"/>
</dbReference>
<dbReference type="SUPFAM" id="SSF52172">
    <property type="entry name" value="CheY-like"/>
    <property type="match status" value="1"/>
</dbReference>
<dbReference type="InterPro" id="IPR001789">
    <property type="entry name" value="Sig_transdc_resp-reg_receiver"/>
</dbReference>
<dbReference type="EMBL" id="JAINWA010000003">
    <property type="protein sequence ID" value="MCD1654941.1"/>
    <property type="molecule type" value="Genomic_DNA"/>
</dbReference>
<dbReference type="Proteomes" id="UP001198163">
    <property type="component" value="Unassembled WGS sequence"/>
</dbReference>
<sequence>MAEPTTNSRAKILIAEDDAIVALDLQGMVMRLGYDVVSIVDNGPSAVAAAVQFKPDIIIIDMMLSGSMDGVQTAREIHRNEEVPVIFCVASPDLSVLVRAKEVSFSSYLLKPINPDTLSTTLDTVLYKFKLEKRVQKAEERYRLLADECGIIKQLFDGNAACEWLWAPDSGVSIPVFQDPRSIEAASPAADSRPFAELKSSEAVTALNKALGTFFGEDSRVPSSGSDSIISACIDLSHSDGTTRLYSLIGLRKAGEKGAHGMMIPLERLSQ</sequence>
<feature type="domain" description="Response regulatory" evidence="3">
    <location>
        <begin position="11"/>
        <end position="126"/>
    </location>
</feature>
<organism evidence="4 5">
    <name type="scientific">Teretinema zuelzerae</name>
    <dbReference type="NCBI Taxonomy" id="156"/>
    <lineage>
        <taxon>Bacteria</taxon>
        <taxon>Pseudomonadati</taxon>
        <taxon>Spirochaetota</taxon>
        <taxon>Spirochaetia</taxon>
        <taxon>Spirochaetales</taxon>
        <taxon>Treponemataceae</taxon>
        <taxon>Teretinema</taxon>
    </lineage>
</organism>
<dbReference type="GO" id="GO:0000160">
    <property type="term" value="P:phosphorelay signal transduction system"/>
    <property type="evidence" value="ECO:0007669"/>
    <property type="project" value="InterPro"/>
</dbReference>
<dbReference type="RefSeq" id="WP_230755623.1">
    <property type="nucleotide sequence ID" value="NZ_JAINWA010000003.1"/>
</dbReference>